<evidence type="ECO:0000313" key="2">
    <source>
        <dbReference type="Proteomes" id="UP000727907"/>
    </source>
</evidence>
<name>A0ABS6INY5_9HYPH</name>
<dbReference type="EMBL" id="JAHOPB010000001">
    <property type="protein sequence ID" value="MBU8874923.1"/>
    <property type="molecule type" value="Genomic_DNA"/>
</dbReference>
<accession>A0ABS6INY5</accession>
<protein>
    <recommendedName>
        <fullName evidence="3">Antibiotic biosynthesis monooxygenase</fullName>
    </recommendedName>
</protein>
<gene>
    <name evidence="1" type="ORF">KQ910_14190</name>
</gene>
<dbReference type="Proteomes" id="UP000727907">
    <property type="component" value="Unassembled WGS sequence"/>
</dbReference>
<comment type="caution">
    <text evidence="1">The sequence shown here is derived from an EMBL/GenBank/DDBJ whole genome shotgun (WGS) entry which is preliminary data.</text>
</comment>
<keyword evidence="2" id="KW-1185">Reference proteome</keyword>
<dbReference type="RefSeq" id="WP_216961318.1">
    <property type="nucleotide sequence ID" value="NZ_JAHOPB010000001.1"/>
</dbReference>
<proteinExistence type="predicted"/>
<reference evidence="1 2" key="1">
    <citation type="submission" date="2021-06" db="EMBL/GenBank/DDBJ databases">
        <authorList>
            <person name="Lee D.H."/>
        </authorList>
    </citation>
    <scope>NUCLEOTIDE SEQUENCE [LARGE SCALE GENOMIC DNA]</scope>
    <source>
        <strain evidence="1 2">MMS21-HV4-11</strain>
    </source>
</reference>
<organism evidence="1 2">
    <name type="scientific">Reyranella humidisoli</name>
    <dbReference type="NCBI Taxonomy" id="2849149"/>
    <lineage>
        <taxon>Bacteria</taxon>
        <taxon>Pseudomonadati</taxon>
        <taxon>Pseudomonadota</taxon>
        <taxon>Alphaproteobacteria</taxon>
        <taxon>Hyphomicrobiales</taxon>
        <taxon>Reyranellaceae</taxon>
        <taxon>Reyranella</taxon>
    </lineage>
</organism>
<evidence type="ECO:0008006" key="3">
    <source>
        <dbReference type="Google" id="ProtNLM"/>
    </source>
</evidence>
<sequence>MTEKSTLEEISPYLVLGQADEGGRPIVETARALHDLIVTFPPQGHYSVRTVDDECGPAIHCAFERKGDADRLAAAVGAIEVARYENYRSERAFLLDEKSTRTIRRTLERRRSMASN</sequence>
<evidence type="ECO:0000313" key="1">
    <source>
        <dbReference type="EMBL" id="MBU8874923.1"/>
    </source>
</evidence>